<name>A0A7D9HYA0_PARCT</name>
<dbReference type="AlphaFoldDB" id="A0A7D9HYA0"/>
<keyword evidence="2" id="KW-1185">Reference proteome</keyword>
<dbReference type="GO" id="GO:0003964">
    <property type="term" value="F:RNA-directed DNA polymerase activity"/>
    <property type="evidence" value="ECO:0007669"/>
    <property type="project" value="UniProtKB-KW"/>
</dbReference>
<gene>
    <name evidence="1" type="ORF">PACLA_8A053365</name>
</gene>
<comment type="caution">
    <text evidence="1">The sequence shown here is derived from an EMBL/GenBank/DDBJ whole genome shotgun (WGS) entry which is preliminary data.</text>
</comment>
<dbReference type="OrthoDB" id="6006301at2759"/>
<reference evidence="1" key="1">
    <citation type="submission" date="2020-04" db="EMBL/GenBank/DDBJ databases">
        <authorList>
            <person name="Alioto T."/>
            <person name="Alioto T."/>
            <person name="Gomez Garrido J."/>
        </authorList>
    </citation>
    <scope>NUCLEOTIDE SEQUENCE</scope>
    <source>
        <strain evidence="1">A484AB</strain>
    </source>
</reference>
<dbReference type="Proteomes" id="UP001152795">
    <property type="component" value="Unassembled WGS sequence"/>
</dbReference>
<protein>
    <submittedName>
        <fullName evidence="1">RNA-directed DNA polymerase from transposon X-element</fullName>
    </submittedName>
</protein>
<keyword evidence="1" id="KW-0808">Transferase</keyword>
<evidence type="ECO:0000313" key="2">
    <source>
        <dbReference type="Proteomes" id="UP001152795"/>
    </source>
</evidence>
<dbReference type="EMBL" id="CACRXK020002729">
    <property type="protein sequence ID" value="CAB3995780.1"/>
    <property type="molecule type" value="Genomic_DNA"/>
</dbReference>
<keyword evidence="1" id="KW-0695">RNA-directed DNA polymerase</keyword>
<organism evidence="1 2">
    <name type="scientific">Paramuricea clavata</name>
    <name type="common">Red gorgonian</name>
    <name type="synonym">Violescent sea-whip</name>
    <dbReference type="NCBI Taxonomy" id="317549"/>
    <lineage>
        <taxon>Eukaryota</taxon>
        <taxon>Metazoa</taxon>
        <taxon>Cnidaria</taxon>
        <taxon>Anthozoa</taxon>
        <taxon>Octocorallia</taxon>
        <taxon>Malacalcyonacea</taxon>
        <taxon>Plexauridae</taxon>
        <taxon>Paramuricea</taxon>
    </lineage>
</organism>
<proteinExistence type="predicted"/>
<sequence>MNEKTEEQFSSPIFSDFTNTDDIDVRVSRQQCELVGFPLLLNYHYTEAKKSNNTKKQKKLQGLLEIHNHLLLKPDDNSVEHTGYIDFDIVHELYCGHQEQHIEKKDFRDILLHPDYGLCVYVANFLQFNKRYIILKTQTLDLPSFIADINNMINRDKDASTQASKIRLDLDKVGLKHLLDSMDSEWDKTCAKVMLAANRSRGEIEELGLLPDAVVNNVKQVRNVIVKIEETETAAHETVLLRLRQRQQNLKVKVDECTSVIEQKVGKWHDYRISDVYEKLDVLKEQLEENNTQINCLEKLDEADKYTKQKVRQRIKRTANQLEYCNRIKKGKLVLEQKHCWIHLMRNL</sequence>
<evidence type="ECO:0000313" key="1">
    <source>
        <dbReference type="EMBL" id="CAB3995780.1"/>
    </source>
</evidence>
<accession>A0A7D9HYA0</accession>
<keyword evidence="1" id="KW-0548">Nucleotidyltransferase</keyword>